<dbReference type="CDD" id="cd07989">
    <property type="entry name" value="LPLAT_AGPAT-like"/>
    <property type="match status" value="1"/>
</dbReference>
<keyword evidence="4" id="KW-0812">Transmembrane</keyword>
<keyword evidence="4" id="KW-0472">Membrane</keyword>
<dbReference type="GO" id="GO:0006654">
    <property type="term" value="P:phosphatidic acid biosynthetic process"/>
    <property type="evidence" value="ECO:0007669"/>
    <property type="project" value="TreeGrafter"/>
</dbReference>
<keyword evidence="2 6" id="KW-0808">Transferase</keyword>
<keyword evidence="4" id="KW-1133">Transmembrane helix</keyword>
<organism evidence="6 7">
    <name type="scientific">Chitinimonas taiwanensis DSM 18899</name>
    <dbReference type="NCBI Taxonomy" id="1121279"/>
    <lineage>
        <taxon>Bacteria</taxon>
        <taxon>Pseudomonadati</taxon>
        <taxon>Pseudomonadota</taxon>
        <taxon>Betaproteobacteria</taxon>
        <taxon>Neisseriales</taxon>
        <taxon>Chitinibacteraceae</taxon>
        <taxon>Chitinimonas</taxon>
    </lineage>
</organism>
<reference evidence="6 7" key="1">
    <citation type="submission" date="2016-11" db="EMBL/GenBank/DDBJ databases">
        <authorList>
            <person name="Jaros S."/>
            <person name="Januszkiewicz K."/>
            <person name="Wedrychowicz H."/>
        </authorList>
    </citation>
    <scope>NUCLEOTIDE SEQUENCE [LARGE SCALE GENOMIC DNA]</scope>
    <source>
        <strain evidence="6 7">DSM 18899</strain>
    </source>
</reference>
<dbReference type="GO" id="GO:0003841">
    <property type="term" value="F:1-acylglycerol-3-phosphate O-acyltransferase activity"/>
    <property type="evidence" value="ECO:0007669"/>
    <property type="project" value="TreeGrafter"/>
</dbReference>
<feature type="transmembrane region" description="Helical" evidence="4">
    <location>
        <begin position="12"/>
        <end position="31"/>
    </location>
</feature>
<dbReference type="EMBL" id="FPKR01000012">
    <property type="protein sequence ID" value="SFZ78462.1"/>
    <property type="molecule type" value="Genomic_DNA"/>
</dbReference>
<dbReference type="PANTHER" id="PTHR10434">
    <property type="entry name" value="1-ACYL-SN-GLYCEROL-3-PHOSPHATE ACYLTRANSFERASE"/>
    <property type="match status" value="1"/>
</dbReference>
<evidence type="ECO:0000256" key="4">
    <source>
        <dbReference type="SAM" id="Phobius"/>
    </source>
</evidence>
<dbReference type="RefSeq" id="WP_217651484.1">
    <property type="nucleotide sequence ID" value="NZ_FPKR01000012.1"/>
</dbReference>
<gene>
    <name evidence="6" type="ORF">SAMN02745887_02996</name>
</gene>
<name>A0A1K2HNV7_9NEIS</name>
<evidence type="ECO:0000256" key="3">
    <source>
        <dbReference type="ARBA" id="ARBA00023315"/>
    </source>
</evidence>
<dbReference type="Pfam" id="PF01553">
    <property type="entry name" value="Acyltransferase"/>
    <property type="match status" value="1"/>
</dbReference>
<sequence length="258" mass="28237">MLLWLRSALYMTGWALNTVLCAIGCMLALPLPYKARYAVVSYWSRFAIWWLALTCGLRGHIIGQENLPAQAAVVMSKHQSAFETMALQAMLPLTAWVVKRELLRIPFFGWGMWSLRPIAIDRANPREASRQLIQQGGAKLRSGAWIVIFPEGTRVAAGQRGRYKQGGARVACGAGVPVVPVAVNSGEFWPRNSFLKYPGEITISIGPAIPTQGKTPEQVSEAVEAWIEAEMVRISGVGPCWPKSRKPAEIHGSNALAG</sequence>
<accession>A0A1K2HNV7</accession>
<feature type="domain" description="Phospholipid/glycerol acyltransferase" evidence="5">
    <location>
        <begin position="72"/>
        <end position="186"/>
    </location>
</feature>
<dbReference type="STRING" id="1121279.SAMN02745887_02996"/>
<keyword evidence="3 6" id="KW-0012">Acyltransferase</keyword>
<feature type="transmembrane region" description="Helical" evidence="4">
    <location>
        <begin position="43"/>
        <end position="61"/>
    </location>
</feature>
<dbReference type="InterPro" id="IPR002123">
    <property type="entry name" value="Plipid/glycerol_acylTrfase"/>
</dbReference>
<dbReference type="SUPFAM" id="SSF69593">
    <property type="entry name" value="Glycerol-3-phosphate (1)-acyltransferase"/>
    <property type="match status" value="1"/>
</dbReference>
<dbReference type="PANTHER" id="PTHR10434:SF40">
    <property type="entry name" value="1-ACYL-SN-GLYCEROL-3-PHOSPHATE ACYLTRANSFERASE"/>
    <property type="match status" value="1"/>
</dbReference>
<evidence type="ECO:0000256" key="2">
    <source>
        <dbReference type="ARBA" id="ARBA00022679"/>
    </source>
</evidence>
<proteinExistence type="predicted"/>
<evidence type="ECO:0000259" key="5">
    <source>
        <dbReference type="SMART" id="SM00563"/>
    </source>
</evidence>
<evidence type="ECO:0000256" key="1">
    <source>
        <dbReference type="ARBA" id="ARBA00005189"/>
    </source>
</evidence>
<dbReference type="SMART" id="SM00563">
    <property type="entry name" value="PlsC"/>
    <property type="match status" value="1"/>
</dbReference>
<protein>
    <submittedName>
        <fullName evidence="6">1-acyl-sn-glycerol-3-phosphate acyltransferase</fullName>
    </submittedName>
</protein>
<evidence type="ECO:0000313" key="7">
    <source>
        <dbReference type="Proteomes" id="UP000186513"/>
    </source>
</evidence>
<evidence type="ECO:0000313" key="6">
    <source>
        <dbReference type="EMBL" id="SFZ78462.1"/>
    </source>
</evidence>
<dbReference type="AlphaFoldDB" id="A0A1K2HNV7"/>
<comment type="pathway">
    <text evidence="1">Lipid metabolism.</text>
</comment>
<keyword evidence="7" id="KW-1185">Reference proteome</keyword>
<dbReference type="Proteomes" id="UP000186513">
    <property type="component" value="Unassembled WGS sequence"/>
</dbReference>